<evidence type="ECO:0000313" key="7">
    <source>
        <dbReference type="Proteomes" id="UP000714380"/>
    </source>
</evidence>
<dbReference type="EMBL" id="JAEDAH010000044">
    <property type="protein sequence ID" value="MCA6063831.1"/>
    <property type="molecule type" value="Genomic_DNA"/>
</dbReference>
<dbReference type="RefSeq" id="WP_225674219.1">
    <property type="nucleotide sequence ID" value="NZ_JAEDAH010000044.1"/>
</dbReference>
<dbReference type="SUPFAM" id="SSF55073">
    <property type="entry name" value="Nucleotide cyclase"/>
    <property type="match status" value="1"/>
</dbReference>
<evidence type="ECO:0000256" key="1">
    <source>
        <dbReference type="ARBA" id="ARBA00012528"/>
    </source>
</evidence>
<evidence type="ECO:0000256" key="3">
    <source>
        <dbReference type="SAM" id="MobiDB-lite"/>
    </source>
</evidence>
<comment type="caution">
    <text evidence="6">The sequence shown here is derived from an EMBL/GenBank/DDBJ whole genome shotgun (WGS) entry which is preliminary data.</text>
</comment>
<dbReference type="NCBIfam" id="TIGR00254">
    <property type="entry name" value="GGDEF"/>
    <property type="match status" value="1"/>
</dbReference>
<gene>
    <name evidence="6" type="ORF">I9W95_09450</name>
</gene>
<dbReference type="Proteomes" id="UP000714380">
    <property type="component" value="Unassembled WGS sequence"/>
</dbReference>
<proteinExistence type="predicted"/>
<feature type="domain" description="GGDEF" evidence="5">
    <location>
        <begin position="256"/>
        <end position="407"/>
    </location>
</feature>
<reference evidence="6 7" key="1">
    <citation type="submission" date="2020-12" db="EMBL/GenBank/DDBJ databases">
        <title>Novel Thalassolituus-related marine hydrocarbonoclastic bacteria mediated algae-derived hydrocarbons mineralization in twilight zone of the northern South China Sea.</title>
        <authorList>
            <person name="Dong C."/>
        </authorList>
    </citation>
    <scope>NUCLEOTIDE SEQUENCE [LARGE SCALE GENOMIC DNA]</scope>
    <source>
        <strain evidence="6 7">IMCC1826</strain>
    </source>
</reference>
<dbReference type="InterPro" id="IPR029787">
    <property type="entry name" value="Nucleotide_cyclase"/>
</dbReference>
<feature type="transmembrane region" description="Helical" evidence="4">
    <location>
        <begin position="154"/>
        <end position="176"/>
    </location>
</feature>
<feature type="region of interest" description="Disordered" evidence="3">
    <location>
        <begin position="337"/>
        <end position="366"/>
    </location>
</feature>
<dbReference type="EC" id="2.7.7.65" evidence="1"/>
<feature type="compositionally biased region" description="Polar residues" evidence="3">
    <location>
        <begin position="337"/>
        <end position="346"/>
    </location>
</feature>
<comment type="catalytic activity">
    <reaction evidence="2">
        <text>2 GTP = 3',3'-c-di-GMP + 2 diphosphate</text>
        <dbReference type="Rhea" id="RHEA:24898"/>
        <dbReference type="ChEBI" id="CHEBI:33019"/>
        <dbReference type="ChEBI" id="CHEBI:37565"/>
        <dbReference type="ChEBI" id="CHEBI:58805"/>
        <dbReference type="EC" id="2.7.7.65"/>
    </reaction>
</comment>
<dbReference type="PROSITE" id="PS50887">
    <property type="entry name" value="GGDEF"/>
    <property type="match status" value="1"/>
</dbReference>
<protein>
    <recommendedName>
        <fullName evidence="1">diguanylate cyclase</fullName>
        <ecNumber evidence="1">2.7.7.65</ecNumber>
    </recommendedName>
</protein>
<feature type="transmembrane region" description="Helical" evidence="4">
    <location>
        <begin position="188"/>
        <end position="205"/>
    </location>
</feature>
<dbReference type="InterPro" id="IPR000160">
    <property type="entry name" value="GGDEF_dom"/>
</dbReference>
<dbReference type="Pfam" id="PF00990">
    <property type="entry name" value="GGDEF"/>
    <property type="match status" value="2"/>
</dbReference>
<organism evidence="6 7">
    <name type="scientific">Thalassolituus marinus</name>
    <dbReference type="NCBI Taxonomy" id="671053"/>
    <lineage>
        <taxon>Bacteria</taxon>
        <taxon>Pseudomonadati</taxon>
        <taxon>Pseudomonadota</taxon>
        <taxon>Gammaproteobacteria</taxon>
        <taxon>Oceanospirillales</taxon>
        <taxon>Oceanospirillaceae</taxon>
        <taxon>Thalassolituus</taxon>
    </lineage>
</organism>
<keyword evidence="4" id="KW-0812">Transmembrane</keyword>
<keyword evidence="7" id="KW-1185">Reference proteome</keyword>
<dbReference type="PANTHER" id="PTHR45138:SF9">
    <property type="entry name" value="DIGUANYLATE CYCLASE DGCM-RELATED"/>
    <property type="match status" value="1"/>
</dbReference>
<dbReference type="CDD" id="cd01949">
    <property type="entry name" value="GGDEF"/>
    <property type="match status" value="1"/>
</dbReference>
<sequence>MPTLSLLRALLFPAIALTSVWWLAPLTGLWTEDYQTLISVLPYLLGTLLLVLAQVFNQGRLGQMALLVMATYALIQFELQASLEHSERWWVFFWLTLLWPLNAVVVRFLPERRPLSLAGMMFPLALALQLLLIYGLTLTSLYPAVLQWSESFRAAGVGGLLPLPAWLSFSIAVALCANRLPRKADIPLAFITVIVLHAGMFYLFASQQVSALTASTSLLLLFATLLVSNHQLAFIDELTGLPGRRALMNDLKHRHGRYILVMADIDHFKKFNDTHGHDVGDDVLRLVAAQLEKTSGGGRAYRYGGEEFTLLFPSAELVETRPFIEATRERIASYQLTLRDTNQRPASSKDGKKQRGQKSKARTLNVTMSFGAARRESGESIEALMKRADNALYKAKQNGRNRVEDAV</sequence>
<keyword evidence="4" id="KW-0472">Membrane</keyword>
<feature type="transmembrane region" description="Helical" evidence="4">
    <location>
        <begin position="64"/>
        <end position="83"/>
    </location>
</feature>
<dbReference type="SMART" id="SM00267">
    <property type="entry name" value="GGDEF"/>
    <property type="match status" value="1"/>
</dbReference>
<dbReference type="Gene3D" id="3.30.70.270">
    <property type="match status" value="1"/>
</dbReference>
<accession>A0ABS7ZQ40</accession>
<dbReference type="PANTHER" id="PTHR45138">
    <property type="entry name" value="REGULATORY COMPONENTS OF SENSORY TRANSDUCTION SYSTEM"/>
    <property type="match status" value="1"/>
</dbReference>
<evidence type="ECO:0000313" key="6">
    <source>
        <dbReference type="EMBL" id="MCA6063831.1"/>
    </source>
</evidence>
<evidence type="ECO:0000259" key="5">
    <source>
        <dbReference type="PROSITE" id="PS50887"/>
    </source>
</evidence>
<dbReference type="InterPro" id="IPR050469">
    <property type="entry name" value="Diguanylate_Cyclase"/>
</dbReference>
<name>A0ABS7ZQ40_9GAMM</name>
<keyword evidence="4" id="KW-1133">Transmembrane helix</keyword>
<feature type="transmembrane region" description="Helical" evidence="4">
    <location>
        <begin position="121"/>
        <end position="142"/>
    </location>
</feature>
<feature type="transmembrane region" description="Helical" evidence="4">
    <location>
        <begin position="40"/>
        <end position="57"/>
    </location>
</feature>
<evidence type="ECO:0000256" key="4">
    <source>
        <dbReference type="SAM" id="Phobius"/>
    </source>
</evidence>
<dbReference type="InterPro" id="IPR043128">
    <property type="entry name" value="Rev_trsase/Diguanyl_cyclase"/>
</dbReference>
<evidence type="ECO:0000256" key="2">
    <source>
        <dbReference type="ARBA" id="ARBA00034247"/>
    </source>
</evidence>
<feature type="transmembrane region" description="Helical" evidence="4">
    <location>
        <begin position="89"/>
        <end position="109"/>
    </location>
</feature>